<evidence type="ECO:0000313" key="2">
    <source>
        <dbReference type="EMBL" id="MCV2885028.1"/>
    </source>
</evidence>
<dbReference type="RefSeq" id="WP_263712314.1">
    <property type="nucleotide sequence ID" value="NZ_JAOWKX010000004.1"/>
</dbReference>
<dbReference type="InterPro" id="IPR025641">
    <property type="entry name" value="DUF4340"/>
</dbReference>
<comment type="caution">
    <text evidence="2">The sequence shown here is derived from an EMBL/GenBank/DDBJ whole genome shotgun (WGS) entry which is preliminary data.</text>
</comment>
<dbReference type="Pfam" id="PF14238">
    <property type="entry name" value="DUF4340"/>
    <property type="match status" value="1"/>
</dbReference>
<reference evidence="2 3" key="1">
    <citation type="submission" date="2022-10" db="EMBL/GenBank/DDBJ databases">
        <title>Aestuariibacter sp. AA17 isolated from Montipora capitata coral fragment.</title>
        <authorList>
            <person name="Emsley S.A."/>
            <person name="Pfannmuller K.M."/>
            <person name="Loughran R.M."/>
            <person name="Shlafstein M."/>
            <person name="Papke E."/>
            <person name="Saw J.H."/>
            <person name="Ushijima B."/>
            <person name="Videau P."/>
        </authorList>
    </citation>
    <scope>NUCLEOTIDE SEQUENCE [LARGE SCALE GENOMIC DNA]</scope>
    <source>
        <strain evidence="2 3">AA17</strain>
    </source>
</reference>
<sequence length="361" mass="40514">MKNQLLPLFLIMVLAVSAASWVLYHQHEPEARTEQVLFPELRTQASSITQIKLQNNTGVLLHAQRRGDSWYSLSSADAMFPVNNNNLSNLLVQLRDARLLEAKTANPARYAKLGVDSLREITETPSKEDDLKGTDIDAMGTLITLSGAKTFQVILGNTATSGLGNYARVPNNEQAWLLDQVIELPENSVDWLVQPLLDIQEEEITRVSRIDESGWQIQRNEETGELVLQPHENGHSLRYDGVLDAMLSNITSLRFDAIAAREEISDINSVMSQLLIQSQRGDVELRVFESEDSAWLTFDTLNENWQHLTQHRFGITEFTARQLSKSMEDFLPEAGDIKTDVDADVLEIDEGNEPSGVETLD</sequence>
<accession>A0ABT3A8T4</accession>
<evidence type="ECO:0000313" key="3">
    <source>
        <dbReference type="Proteomes" id="UP001652504"/>
    </source>
</evidence>
<feature type="domain" description="DUF4340" evidence="1">
    <location>
        <begin position="78"/>
        <end position="263"/>
    </location>
</feature>
<dbReference type="Proteomes" id="UP001652504">
    <property type="component" value="Unassembled WGS sequence"/>
</dbReference>
<organism evidence="2 3">
    <name type="scientific">Fluctibacter corallii</name>
    <dbReference type="NCBI Taxonomy" id="2984329"/>
    <lineage>
        <taxon>Bacteria</taxon>
        <taxon>Pseudomonadati</taxon>
        <taxon>Pseudomonadota</taxon>
        <taxon>Gammaproteobacteria</taxon>
        <taxon>Alteromonadales</taxon>
        <taxon>Alteromonadaceae</taxon>
        <taxon>Fluctibacter</taxon>
    </lineage>
</organism>
<dbReference type="EMBL" id="JAOWKX010000004">
    <property type="protein sequence ID" value="MCV2885028.1"/>
    <property type="molecule type" value="Genomic_DNA"/>
</dbReference>
<protein>
    <submittedName>
        <fullName evidence="2">DUF4340 domain-containing protein</fullName>
    </submittedName>
</protein>
<name>A0ABT3A8T4_9ALTE</name>
<proteinExistence type="predicted"/>
<evidence type="ECO:0000259" key="1">
    <source>
        <dbReference type="Pfam" id="PF14238"/>
    </source>
</evidence>
<gene>
    <name evidence="2" type="ORF">OE749_09995</name>
</gene>
<keyword evidence="3" id="KW-1185">Reference proteome</keyword>